<dbReference type="InterPro" id="IPR021555">
    <property type="entry name" value="DUF3000"/>
</dbReference>
<dbReference type="EMBL" id="CAEZSG010000013">
    <property type="protein sequence ID" value="CAB4531794.1"/>
    <property type="molecule type" value="Genomic_DNA"/>
</dbReference>
<dbReference type="Pfam" id="PF11452">
    <property type="entry name" value="DUF3000"/>
    <property type="match status" value="1"/>
</dbReference>
<organism evidence="1">
    <name type="scientific">freshwater metagenome</name>
    <dbReference type="NCBI Taxonomy" id="449393"/>
    <lineage>
        <taxon>unclassified sequences</taxon>
        <taxon>metagenomes</taxon>
        <taxon>ecological metagenomes</taxon>
    </lineage>
</organism>
<evidence type="ECO:0000313" key="1">
    <source>
        <dbReference type="EMBL" id="CAB4531794.1"/>
    </source>
</evidence>
<sequence>MGTDSSTPHYFADLVDSVASIEWPDGLEVHPIDAPTGLAPNALAFAADVTAGPGKHDRGTGRLIFLDDPSEPTGWGGRTRAIIFAQSPIEALMGGHDELSHVAWSWLTESLAVAGASYEHPAATVTRVVSVGFGDLASQGRGSQIEVRASWSPTSSDGKPHAEAWARFVLHLAGFEILPEGVTAMGL</sequence>
<protein>
    <submittedName>
        <fullName evidence="1">Unannotated protein</fullName>
    </submittedName>
</protein>
<gene>
    <name evidence="1" type="ORF">UFOPK1413_00166</name>
</gene>
<accession>A0A6J6AZ66</accession>
<dbReference type="AlphaFoldDB" id="A0A6J6AZ66"/>
<name>A0A6J6AZ66_9ZZZZ</name>
<proteinExistence type="predicted"/>
<reference evidence="1" key="1">
    <citation type="submission" date="2020-05" db="EMBL/GenBank/DDBJ databases">
        <authorList>
            <person name="Chiriac C."/>
            <person name="Salcher M."/>
            <person name="Ghai R."/>
            <person name="Kavagutti S V."/>
        </authorList>
    </citation>
    <scope>NUCLEOTIDE SEQUENCE</scope>
</reference>